<dbReference type="GO" id="GO:0008760">
    <property type="term" value="F:UDP-N-acetylglucosamine 1-carboxyvinyltransferase activity"/>
    <property type="evidence" value="ECO:0007669"/>
    <property type="project" value="UniProtKB-EC"/>
</dbReference>
<evidence type="ECO:0000256" key="8">
    <source>
        <dbReference type="ARBA" id="ARBA00023306"/>
    </source>
</evidence>
<evidence type="ECO:0000256" key="4">
    <source>
        <dbReference type="ARBA" id="ARBA00022618"/>
    </source>
</evidence>
<comment type="catalytic activity">
    <reaction evidence="15">
        <text>phosphoenolpyruvate + UDP-N-acetyl-alpha-D-glucosamine = UDP-N-acetyl-3-O-(1-carboxyvinyl)-alpha-D-glucosamine + phosphate</text>
        <dbReference type="Rhea" id="RHEA:18681"/>
        <dbReference type="ChEBI" id="CHEBI:43474"/>
        <dbReference type="ChEBI" id="CHEBI:57705"/>
        <dbReference type="ChEBI" id="CHEBI:58702"/>
        <dbReference type="ChEBI" id="CHEBI:68483"/>
        <dbReference type="EC" id="2.5.1.7"/>
    </reaction>
</comment>
<protein>
    <recommendedName>
        <fullName evidence="12">UDP-N-acetylglucosamine 1-carboxyvinyltransferase</fullName>
        <ecNumber evidence="11">2.5.1.7</ecNumber>
    </recommendedName>
    <alternativeName>
        <fullName evidence="13">Enoylpyruvate transferase</fullName>
    </alternativeName>
    <alternativeName>
        <fullName evidence="14">UDP-N-acetylglucosamine enolpyruvyl transferase</fullName>
    </alternativeName>
</protein>
<dbReference type="Gene3D" id="3.65.10.10">
    <property type="entry name" value="Enolpyruvate transferase domain"/>
    <property type="match status" value="2"/>
</dbReference>
<comment type="similarity">
    <text evidence="10">Belongs to the EPSP synthase family. MurA subfamily.</text>
</comment>
<dbReference type="PANTHER" id="PTHR43783:SF1">
    <property type="entry name" value="UDP-N-ACETYLGLUCOSAMINE 1-CARBOXYVINYLTRANSFERASE"/>
    <property type="match status" value="1"/>
</dbReference>
<dbReference type="PROSITE" id="PS50943">
    <property type="entry name" value="HTH_CROC1"/>
    <property type="match status" value="1"/>
</dbReference>
<evidence type="ECO:0000259" key="16">
    <source>
        <dbReference type="PROSITE" id="PS50943"/>
    </source>
</evidence>
<dbReference type="SUPFAM" id="SSF55205">
    <property type="entry name" value="EPT/RTPC-like"/>
    <property type="match status" value="1"/>
</dbReference>
<dbReference type="Pfam" id="PF01381">
    <property type="entry name" value="HTH_3"/>
    <property type="match status" value="1"/>
</dbReference>
<comment type="pathway">
    <text evidence="2">Cell wall biogenesis; peptidoglycan biosynthesis.</text>
</comment>
<reference evidence="17 18" key="2">
    <citation type="journal article" date="2020" name="Cell Rep.">
        <title>Acquisition and Adaptation of Ultra-small Parasitic Reduced Genome Bacteria to Mammalian Hosts.</title>
        <authorList>
            <person name="McLean J.S."/>
            <person name="Bor B."/>
            <person name="Kerns K.A."/>
            <person name="Liu Q."/>
            <person name="To T.T."/>
            <person name="Solden L."/>
            <person name="Hendrickson E.L."/>
            <person name="Wrighton K."/>
            <person name="Shi W."/>
            <person name="He X."/>
        </authorList>
    </citation>
    <scope>NUCLEOTIDE SEQUENCE [LARGE SCALE GENOMIC DNA]</scope>
    <source>
        <strain evidence="17 18">TM7_G3_2_Rum_HOT_351B</strain>
    </source>
</reference>
<keyword evidence="5 17" id="KW-0808">Transferase</keyword>
<reference evidence="17 18" key="1">
    <citation type="journal article" date="2018" name="bioRxiv">
        <title>Evidence of independent acquisition and adaption of ultra-small bacteria to human hosts across the highly diverse yet reduced genomes of the phylum Saccharibacteria.</title>
        <authorList>
            <person name="McLean J.S."/>
            <person name="Bor B."/>
            <person name="To T.T."/>
            <person name="Liu Q."/>
            <person name="Kearns K.A."/>
            <person name="Solden L.M."/>
            <person name="Wrighton K.C."/>
            <person name="He X."/>
            <person name="Shi W."/>
        </authorList>
    </citation>
    <scope>NUCLEOTIDE SEQUENCE [LARGE SCALE GENOMIC DNA]</scope>
    <source>
        <strain evidence="17 18">TM7_G3_2_Rum_HOT_351B</strain>
    </source>
</reference>
<gene>
    <name evidence="17" type="primary">murAA</name>
    <name evidence="17" type="ORF">G3RUM_00042</name>
</gene>
<evidence type="ECO:0000256" key="9">
    <source>
        <dbReference type="ARBA" id="ARBA00023316"/>
    </source>
</evidence>
<accession>A0ABY0FMI5</accession>
<keyword evidence="18" id="KW-1185">Reference proteome</keyword>
<evidence type="ECO:0000256" key="13">
    <source>
        <dbReference type="ARBA" id="ARBA00042443"/>
    </source>
</evidence>
<keyword evidence="6" id="KW-0133">Cell shape</keyword>
<dbReference type="InterPro" id="IPR050068">
    <property type="entry name" value="MurA_subfamily"/>
</dbReference>
<evidence type="ECO:0000313" key="18">
    <source>
        <dbReference type="Proteomes" id="UP001191019"/>
    </source>
</evidence>
<name>A0ABY0FMI5_9BACT</name>
<keyword evidence="8" id="KW-0131">Cell cycle</keyword>
<evidence type="ECO:0000256" key="14">
    <source>
        <dbReference type="ARBA" id="ARBA00042842"/>
    </source>
</evidence>
<evidence type="ECO:0000256" key="12">
    <source>
        <dbReference type="ARBA" id="ARBA00039754"/>
    </source>
</evidence>
<comment type="caution">
    <text evidence="17">The sequence shown here is derived from an EMBL/GenBank/DDBJ whole genome shotgun (WGS) entry which is preliminary data.</text>
</comment>
<evidence type="ECO:0000256" key="7">
    <source>
        <dbReference type="ARBA" id="ARBA00022984"/>
    </source>
</evidence>
<keyword evidence="9" id="KW-0961">Cell wall biogenesis/degradation</keyword>
<evidence type="ECO:0000256" key="6">
    <source>
        <dbReference type="ARBA" id="ARBA00022960"/>
    </source>
</evidence>
<dbReference type="Pfam" id="PF00275">
    <property type="entry name" value="EPSP_synthase"/>
    <property type="match status" value="1"/>
</dbReference>
<dbReference type="NCBIfam" id="NF006873">
    <property type="entry name" value="PRK09369.1"/>
    <property type="match status" value="1"/>
</dbReference>
<dbReference type="SUPFAM" id="SSF47413">
    <property type="entry name" value="lambda repressor-like DNA-binding domains"/>
    <property type="match status" value="1"/>
</dbReference>
<dbReference type="InterPro" id="IPR001986">
    <property type="entry name" value="Enolpyruvate_Tfrase_dom"/>
</dbReference>
<dbReference type="InterPro" id="IPR036968">
    <property type="entry name" value="Enolpyruvate_Tfrase_sf"/>
</dbReference>
<evidence type="ECO:0000256" key="10">
    <source>
        <dbReference type="ARBA" id="ARBA00038367"/>
    </source>
</evidence>
<dbReference type="InterPro" id="IPR001387">
    <property type="entry name" value="Cro/C1-type_HTH"/>
</dbReference>
<evidence type="ECO:0000256" key="15">
    <source>
        <dbReference type="ARBA" id="ARBA00047527"/>
    </source>
</evidence>
<comment type="subcellular location">
    <subcellularLocation>
        <location evidence="1">Cytoplasm</location>
    </subcellularLocation>
</comment>
<dbReference type="InterPro" id="IPR010982">
    <property type="entry name" value="Lambda_DNA-bd_dom_sf"/>
</dbReference>
<organism evidence="17 18">
    <name type="scientific">Candidatus Nanosyncoccus alces</name>
    <dbReference type="NCBI Taxonomy" id="2171997"/>
    <lineage>
        <taxon>Bacteria</taxon>
        <taxon>Candidatus Saccharimonadota</taxon>
        <taxon>Candidatus Nanosyncoccalia</taxon>
        <taxon>Candidatus Nanosyncoccales</taxon>
        <taxon>Candidatus Nanosyncoccaceae</taxon>
        <taxon>Candidatus Nanosyncoccus</taxon>
    </lineage>
</organism>
<dbReference type="Gene3D" id="1.10.260.40">
    <property type="entry name" value="lambda repressor-like DNA-binding domains"/>
    <property type="match status" value="1"/>
</dbReference>
<dbReference type="CDD" id="cd00093">
    <property type="entry name" value="HTH_XRE"/>
    <property type="match status" value="1"/>
</dbReference>
<evidence type="ECO:0000256" key="1">
    <source>
        <dbReference type="ARBA" id="ARBA00004496"/>
    </source>
</evidence>
<feature type="domain" description="HTH cro/C1-type" evidence="16">
    <location>
        <begin position="15"/>
        <end position="69"/>
    </location>
</feature>
<keyword evidence="4" id="KW-0132">Cell division</keyword>
<evidence type="ECO:0000256" key="11">
    <source>
        <dbReference type="ARBA" id="ARBA00039108"/>
    </source>
</evidence>
<evidence type="ECO:0000256" key="3">
    <source>
        <dbReference type="ARBA" id="ARBA00022490"/>
    </source>
</evidence>
<proteinExistence type="inferred from homology"/>
<evidence type="ECO:0000256" key="2">
    <source>
        <dbReference type="ARBA" id="ARBA00004752"/>
    </source>
</evidence>
<keyword evidence="3" id="KW-0963">Cytoplasm</keyword>
<dbReference type="SMART" id="SM00530">
    <property type="entry name" value="HTH_XRE"/>
    <property type="match status" value="1"/>
</dbReference>
<dbReference type="PANTHER" id="PTHR43783">
    <property type="entry name" value="UDP-N-ACETYLGLUCOSAMINE 1-CARBOXYVINYLTRANSFERASE"/>
    <property type="match status" value="1"/>
</dbReference>
<dbReference type="InterPro" id="IPR013792">
    <property type="entry name" value="RNA3'P_cycl/enolpyr_Trfase_a/b"/>
</dbReference>
<dbReference type="EMBL" id="PRLM01000001">
    <property type="protein sequence ID" value="RYC75106.1"/>
    <property type="molecule type" value="Genomic_DNA"/>
</dbReference>
<keyword evidence="7" id="KW-0573">Peptidoglycan synthesis</keyword>
<evidence type="ECO:0000313" key="17">
    <source>
        <dbReference type="EMBL" id="RYC75106.1"/>
    </source>
</evidence>
<dbReference type="Proteomes" id="UP001191019">
    <property type="component" value="Unassembled WGS sequence"/>
</dbReference>
<sequence length="516" mass="57624">MKKPRTYQQVIGETIEHMRLKKDWTQEDLAKAVGSSQSAIHRIEKGGQNISLEMIKKLSEALGNQILSINDSVSQSFRIRGGKELTGEITINTSKNAAVGLLCAALLNEGRTVLHRVARIEEVFRIIEVLESIGVKCRWQNRHRDLEIISPRELKLDEMDIEAARRTRSIIMFLGPLLHRYNKFKLPYAGGCSLGTRTVEPHLKALETFGLKVDAECNSGFYEVEVDQNTLLSKEGRYIVLTERGDTVTENVLMAAALFPGKTTIIGASPNYMVQDVCFFLEKLGIKITGVGTTTLVIHGRSRIDIDIDYHLSEDPIEAMSFIAAALVTNSEITLLRAPIEFLEIELEVLKNMHAKFEKSPEYLSMNGRTRLVDLTIKKSKLVAPVDKIHPMPFPGLNIDNLPFFSVIAAVAEGRTLIHDWVFENRAVYTTELANLNVKVELLDAHRVYIEGPTNWRPAELVAPQALRPAVVVLIGMLAAPGTSILRNIYPINRGYQDFAARLRHLGADITPLTGI</sequence>
<evidence type="ECO:0000256" key="5">
    <source>
        <dbReference type="ARBA" id="ARBA00022679"/>
    </source>
</evidence>
<dbReference type="EC" id="2.5.1.7" evidence="11"/>
<dbReference type="RefSeq" id="WP_129734236.1">
    <property type="nucleotide sequence ID" value="NZ_PRLM01000001.1"/>
</dbReference>